<dbReference type="GO" id="GO:1901678">
    <property type="term" value="P:iron coordination entity transport"/>
    <property type="evidence" value="ECO:0007669"/>
    <property type="project" value="UniProtKB-ARBA"/>
</dbReference>
<dbReference type="AlphaFoldDB" id="A0A4R7ZWA2"/>
<comment type="subcellular location">
    <subcellularLocation>
        <location evidence="1">Cell envelope</location>
    </subcellularLocation>
</comment>
<gene>
    <name evidence="8" type="ORF">EV650_0787</name>
</gene>
<evidence type="ECO:0000256" key="6">
    <source>
        <dbReference type="SAM" id="SignalP"/>
    </source>
</evidence>
<dbReference type="EMBL" id="SODF01000001">
    <property type="protein sequence ID" value="TDW21956.1"/>
    <property type="molecule type" value="Genomic_DNA"/>
</dbReference>
<feature type="compositionally biased region" description="Low complexity" evidence="5">
    <location>
        <begin position="23"/>
        <end position="35"/>
    </location>
</feature>
<comment type="similarity">
    <text evidence="2">Belongs to the bacterial solute-binding protein 8 family.</text>
</comment>
<evidence type="ECO:0000256" key="3">
    <source>
        <dbReference type="ARBA" id="ARBA00022448"/>
    </source>
</evidence>
<dbReference type="PROSITE" id="PS50983">
    <property type="entry name" value="FE_B12_PBP"/>
    <property type="match status" value="1"/>
</dbReference>
<comment type="caution">
    <text evidence="8">The sequence shown here is derived from an EMBL/GenBank/DDBJ whole genome shotgun (WGS) entry which is preliminary data.</text>
</comment>
<evidence type="ECO:0000259" key="7">
    <source>
        <dbReference type="PROSITE" id="PS50983"/>
    </source>
</evidence>
<feature type="chain" id="PRO_5020712873" evidence="6">
    <location>
        <begin position="26"/>
        <end position="330"/>
    </location>
</feature>
<evidence type="ECO:0000256" key="5">
    <source>
        <dbReference type="SAM" id="MobiDB-lite"/>
    </source>
</evidence>
<feature type="compositionally biased region" description="Polar residues" evidence="5">
    <location>
        <begin position="254"/>
        <end position="263"/>
    </location>
</feature>
<dbReference type="SUPFAM" id="SSF53807">
    <property type="entry name" value="Helical backbone' metal receptor"/>
    <property type="match status" value="1"/>
</dbReference>
<evidence type="ECO:0000256" key="4">
    <source>
        <dbReference type="ARBA" id="ARBA00022729"/>
    </source>
</evidence>
<reference evidence="8 9" key="1">
    <citation type="submission" date="2019-03" db="EMBL/GenBank/DDBJ databases">
        <title>Genomic Encyclopedia of Type Strains, Phase III (KMG-III): the genomes of soil and plant-associated and newly described type strains.</title>
        <authorList>
            <person name="Whitman W."/>
        </authorList>
    </citation>
    <scope>NUCLEOTIDE SEQUENCE [LARGE SCALE GENOMIC DNA]</scope>
    <source>
        <strain evidence="8 9">VKM Ac-2570</strain>
    </source>
</reference>
<keyword evidence="4 6" id="KW-0732">Signal</keyword>
<dbReference type="RefSeq" id="WP_238174008.1">
    <property type="nucleotide sequence ID" value="NZ_SODF01000001.1"/>
</dbReference>
<dbReference type="Gene3D" id="3.40.50.1980">
    <property type="entry name" value="Nitrogenase molybdenum iron protein domain"/>
    <property type="match status" value="2"/>
</dbReference>
<evidence type="ECO:0000313" key="9">
    <source>
        <dbReference type="Proteomes" id="UP000295447"/>
    </source>
</evidence>
<feature type="region of interest" description="Disordered" evidence="5">
    <location>
        <begin position="23"/>
        <end position="43"/>
    </location>
</feature>
<accession>A0A4R7ZWA2</accession>
<dbReference type="Proteomes" id="UP000295447">
    <property type="component" value="Unassembled WGS sequence"/>
</dbReference>
<dbReference type="InterPro" id="IPR002491">
    <property type="entry name" value="ABC_transptr_periplasmic_BD"/>
</dbReference>
<sequence>MRHHLLWLSCSLALAVSGCAGTTTAATGPQSSPTTHVAPRTLPAGIGSGAADGVFPRTVRHFEGSTQLKVAPKKVVVVSTGQADSLLTLGITPAGSTRGDGADLIPKYLIDAYPQQRAALAKVGDVGSRLAPSIEAIARIAPDLILMNVAGKDSKALYANLSKLAPTVASRGTGLYWKQDFLLVADAVGETEKAQQLLDQFQTDAAALGNSLSPRPTVSFLRKNGNRLRVYGVPSFTGSVADDAGLPRPKDQQFNETSQDISSEQLDRADADWLFYGVQKGDAEKTMSANPLWPALNAVTTQHAIPVDDDVFYLNTGRKILTTLQKTLKP</sequence>
<feature type="region of interest" description="Disordered" evidence="5">
    <location>
        <begin position="241"/>
        <end position="263"/>
    </location>
</feature>
<name>A0A4R7ZWA2_9ACTN</name>
<dbReference type="Pfam" id="PF01497">
    <property type="entry name" value="Peripla_BP_2"/>
    <property type="match status" value="1"/>
</dbReference>
<protein>
    <submittedName>
        <fullName evidence="8">Iron complex transport system substrate-binding protein</fullName>
    </submittedName>
</protein>
<keyword evidence="3" id="KW-0813">Transport</keyword>
<dbReference type="PANTHER" id="PTHR30532">
    <property type="entry name" value="IRON III DICITRATE-BINDING PERIPLASMIC PROTEIN"/>
    <property type="match status" value="1"/>
</dbReference>
<proteinExistence type="inferred from homology"/>
<dbReference type="GO" id="GO:0030288">
    <property type="term" value="C:outer membrane-bounded periplasmic space"/>
    <property type="evidence" value="ECO:0007669"/>
    <property type="project" value="TreeGrafter"/>
</dbReference>
<dbReference type="PROSITE" id="PS51257">
    <property type="entry name" value="PROKAR_LIPOPROTEIN"/>
    <property type="match status" value="1"/>
</dbReference>
<dbReference type="CDD" id="cd01146">
    <property type="entry name" value="FhuD"/>
    <property type="match status" value="1"/>
</dbReference>
<evidence type="ECO:0000256" key="2">
    <source>
        <dbReference type="ARBA" id="ARBA00008814"/>
    </source>
</evidence>
<feature type="signal peptide" evidence="6">
    <location>
        <begin position="1"/>
        <end position="25"/>
    </location>
</feature>
<dbReference type="InterPro" id="IPR051313">
    <property type="entry name" value="Bact_iron-sidero_bind"/>
</dbReference>
<organism evidence="8 9">
    <name type="scientific">Kribbella kalugense</name>
    <dbReference type="NCBI Taxonomy" id="2512221"/>
    <lineage>
        <taxon>Bacteria</taxon>
        <taxon>Bacillati</taxon>
        <taxon>Actinomycetota</taxon>
        <taxon>Actinomycetes</taxon>
        <taxon>Propionibacteriales</taxon>
        <taxon>Kribbellaceae</taxon>
        <taxon>Kribbella</taxon>
    </lineage>
</organism>
<evidence type="ECO:0000256" key="1">
    <source>
        <dbReference type="ARBA" id="ARBA00004196"/>
    </source>
</evidence>
<keyword evidence="9" id="KW-1185">Reference proteome</keyword>
<dbReference type="PANTHER" id="PTHR30532:SF25">
    <property type="entry name" value="IRON(III) DICITRATE-BINDING PERIPLASMIC PROTEIN"/>
    <property type="match status" value="1"/>
</dbReference>
<evidence type="ECO:0000313" key="8">
    <source>
        <dbReference type="EMBL" id="TDW21956.1"/>
    </source>
</evidence>
<feature type="domain" description="Fe/B12 periplasmic-binding" evidence="7">
    <location>
        <begin position="74"/>
        <end position="330"/>
    </location>
</feature>